<keyword evidence="8" id="KW-0067">ATP-binding</keyword>
<dbReference type="GO" id="GO:0003848">
    <property type="term" value="F:2-amino-4-hydroxy-6-hydroxymethyldihydropteridine diphosphokinase activity"/>
    <property type="evidence" value="ECO:0007669"/>
    <property type="project" value="UniProtKB-EC"/>
</dbReference>
<comment type="pathway">
    <text evidence="1">Cofactor biosynthesis; tetrahydrofolate biosynthesis; 2-amino-4-hydroxy-6-hydroxymethyl-7,8-dihydropteridine diphosphate from 7,8-dihydroneopterin triphosphate: step 4/4.</text>
</comment>
<comment type="similarity">
    <text evidence="2">Belongs to the HPPK family.</text>
</comment>
<evidence type="ECO:0000256" key="3">
    <source>
        <dbReference type="ARBA" id="ARBA00013253"/>
    </source>
</evidence>
<protein>
    <recommendedName>
        <fullName evidence="4">2-amino-4-hydroxy-6-hydroxymethyldihydropteridine pyrophosphokinase</fullName>
        <ecNumber evidence="3">2.7.6.3</ecNumber>
    </recommendedName>
    <alternativeName>
        <fullName evidence="11">6-hydroxymethyl-7,8-dihydropterin pyrophosphokinase</fullName>
    </alternativeName>
    <alternativeName>
        <fullName evidence="12">7,8-dihydro-6-hydroxymethylpterin-pyrophosphokinase</fullName>
    </alternativeName>
</protein>
<evidence type="ECO:0000313" key="14">
    <source>
        <dbReference type="EMBL" id="NHO52919.1"/>
    </source>
</evidence>
<feature type="domain" description="7,8-dihydro-6-hydroxymethylpterin-pyrophosphokinase" evidence="13">
    <location>
        <begin position="5"/>
        <end position="141"/>
    </location>
</feature>
<reference evidence="14" key="1">
    <citation type="submission" date="2019-11" db="EMBL/GenBank/DDBJ databases">
        <title>Description of new Acetobacter species.</title>
        <authorList>
            <person name="Cleenwerck I."/>
            <person name="Sombolestani A.S."/>
        </authorList>
    </citation>
    <scope>NUCLEOTIDE SEQUENCE</scope>
    <source>
        <strain evidence="14">LMG 1626</strain>
    </source>
</reference>
<keyword evidence="9" id="KW-0289">Folate biosynthesis</keyword>
<dbReference type="EMBL" id="WOTH01000004">
    <property type="protein sequence ID" value="NHO52919.1"/>
    <property type="molecule type" value="Genomic_DNA"/>
</dbReference>
<evidence type="ECO:0000256" key="7">
    <source>
        <dbReference type="ARBA" id="ARBA00022777"/>
    </source>
</evidence>
<sequence length="170" mass="18324">MEVVIAIGANLAGPDPLTGALVSPSATCDAAVEALRATPGLKIVSVSPWYESEPIPPSGQPPYINGVVVGKTSLSPLVLLDTLHHIEAQFGRQRSVVNAARTLDLDLIDAGGLIRTEGRPLLPHPRATQRAFVLLPLRDVWPDWRDPLTKRTVEDLVSALPPQTIRRLMP</sequence>
<dbReference type="RefSeq" id="WP_166313070.1">
    <property type="nucleotide sequence ID" value="NZ_WOTH01000004.1"/>
</dbReference>
<dbReference type="EC" id="2.7.6.3" evidence="3"/>
<keyword evidence="7" id="KW-0418">Kinase</keyword>
<dbReference type="InterPro" id="IPR035907">
    <property type="entry name" value="Hppk_sf"/>
</dbReference>
<dbReference type="PANTHER" id="PTHR43071">
    <property type="entry name" value="2-AMINO-4-HYDROXY-6-HYDROXYMETHYLDIHYDROPTERIDINE PYROPHOSPHOKINASE"/>
    <property type="match status" value="1"/>
</dbReference>
<dbReference type="NCBIfam" id="TIGR01498">
    <property type="entry name" value="folK"/>
    <property type="match status" value="1"/>
</dbReference>
<evidence type="ECO:0000256" key="10">
    <source>
        <dbReference type="ARBA" id="ARBA00029409"/>
    </source>
</evidence>
<dbReference type="CDD" id="cd00483">
    <property type="entry name" value="HPPK"/>
    <property type="match status" value="1"/>
</dbReference>
<evidence type="ECO:0000256" key="4">
    <source>
        <dbReference type="ARBA" id="ARBA00016218"/>
    </source>
</evidence>
<keyword evidence="15" id="KW-1185">Reference proteome</keyword>
<evidence type="ECO:0000256" key="11">
    <source>
        <dbReference type="ARBA" id="ARBA00029766"/>
    </source>
</evidence>
<comment type="caution">
    <text evidence="14">The sequence shown here is derived from an EMBL/GenBank/DDBJ whole genome shotgun (WGS) entry which is preliminary data.</text>
</comment>
<evidence type="ECO:0000259" key="13">
    <source>
        <dbReference type="Pfam" id="PF01288"/>
    </source>
</evidence>
<comment type="function">
    <text evidence="10">Catalyzes the transfer of pyrophosphate from adenosine triphosphate (ATP) to 6-hydroxymethyl-7,8-dihydropterin, an enzymatic step in folate biosynthesis pathway.</text>
</comment>
<evidence type="ECO:0000256" key="5">
    <source>
        <dbReference type="ARBA" id="ARBA00022679"/>
    </source>
</evidence>
<dbReference type="AlphaFoldDB" id="A0A967B495"/>
<evidence type="ECO:0000256" key="6">
    <source>
        <dbReference type="ARBA" id="ARBA00022741"/>
    </source>
</evidence>
<dbReference type="Gene3D" id="3.30.70.560">
    <property type="entry name" value="7,8-Dihydro-6-hydroxymethylpterin-pyrophosphokinase HPPK"/>
    <property type="match status" value="1"/>
</dbReference>
<dbReference type="GO" id="GO:0046656">
    <property type="term" value="P:folic acid biosynthetic process"/>
    <property type="evidence" value="ECO:0007669"/>
    <property type="project" value="UniProtKB-KW"/>
</dbReference>
<dbReference type="GO" id="GO:0016301">
    <property type="term" value="F:kinase activity"/>
    <property type="evidence" value="ECO:0007669"/>
    <property type="project" value="UniProtKB-KW"/>
</dbReference>
<dbReference type="Pfam" id="PF01288">
    <property type="entry name" value="HPPK"/>
    <property type="match status" value="1"/>
</dbReference>
<dbReference type="GO" id="GO:0005524">
    <property type="term" value="F:ATP binding"/>
    <property type="evidence" value="ECO:0007669"/>
    <property type="project" value="UniProtKB-KW"/>
</dbReference>
<evidence type="ECO:0000313" key="15">
    <source>
        <dbReference type="Proteomes" id="UP000597459"/>
    </source>
</evidence>
<evidence type="ECO:0000256" key="8">
    <source>
        <dbReference type="ARBA" id="ARBA00022840"/>
    </source>
</evidence>
<evidence type="ECO:0000256" key="2">
    <source>
        <dbReference type="ARBA" id="ARBA00005810"/>
    </source>
</evidence>
<evidence type="ECO:0000256" key="9">
    <source>
        <dbReference type="ARBA" id="ARBA00022909"/>
    </source>
</evidence>
<dbReference type="PANTHER" id="PTHR43071:SF1">
    <property type="entry name" value="2-AMINO-4-HYDROXY-6-HYDROXYMETHYLDIHYDROPTERIDINE PYROPHOSPHOKINASE"/>
    <property type="match status" value="1"/>
</dbReference>
<name>A0A967B495_9PROT</name>
<dbReference type="SUPFAM" id="SSF55083">
    <property type="entry name" value="6-hydroxymethyl-7,8-dihydropterin pyrophosphokinase, HPPK"/>
    <property type="match status" value="1"/>
</dbReference>
<organism evidence="14 15">
    <name type="scientific">Acetobacter estunensis</name>
    <dbReference type="NCBI Taxonomy" id="104097"/>
    <lineage>
        <taxon>Bacteria</taxon>
        <taxon>Pseudomonadati</taxon>
        <taxon>Pseudomonadota</taxon>
        <taxon>Alphaproteobacteria</taxon>
        <taxon>Acetobacterales</taxon>
        <taxon>Acetobacteraceae</taxon>
        <taxon>Acetobacter</taxon>
    </lineage>
</organism>
<dbReference type="Proteomes" id="UP000597459">
    <property type="component" value="Unassembled WGS sequence"/>
</dbReference>
<keyword evidence="5 14" id="KW-0808">Transferase</keyword>
<evidence type="ECO:0000256" key="12">
    <source>
        <dbReference type="ARBA" id="ARBA00033413"/>
    </source>
</evidence>
<gene>
    <name evidence="14" type="primary">folK</name>
    <name evidence="14" type="ORF">GOB87_02945</name>
</gene>
<evidence type="ECO:0000256" key="1">
    <source>
        <dbReference type="ARBA" id="ARBA00005051"/>
    </source>
</evidence>
<dbReference type="InterPro" id="IPR000550">
    <property type="entry name" value="Hppk"/>
</dbReference>
<keyword evidence="6" id="KW-0547">Nucleotide-binding</keyword>
<proteinExistence type="inferred from homology"/>
<accession>A0A967B495</accession>